<dbReference type="InterPro" id="IPR051802">
    <property type="entry name" value="YfhM-like"/>
</dbReference>
<name>A0A848J3V1_9BACT</name>
<evidence type="ECO:0000256" key="1">
    <source>
        <dbReference type="ARBA" id="ARBA00010556"/>
    </source>
</evidence>
<dbReference type="PANTHER" id="PTHR40094">
    <property type="entry name" value="ALPHA-2-MACROGLOBULIN HOMOLOG"/>
    <property type="match status" value="1"/>
</dbReference>
<accession>A0A848J3V1</accession>
<dbReference type="Pfam" id="PF07678">
    <property type="entry name" value="TED_complement"/>
    <property type="match status" value="1"/>
</dbReference>
<dbReference type="InterPro" id="IPR021868">
    <property type="entry name" value="Alpha_2_Macroglob_MG3"/>
</dbReference>
<dbReference type="InterPro" id="IPR001599">
    <property type="entry name" value="Macroglobln_a2"/>
</dbReference>
<dbReference type="InterPro" id="IPR047565">
    <property type="entry name" value="Alpha-macroglob_thiol-ester_cl"/>
</dbReference>
<dbReference type="InterPro" id="IPR008930">
    <property type="entry name" value="Terpenoid_cyclase/PrenylTrfase"/>
</dbReference>
<dbReference type="PANTHER" id="PTHR40094:SF1">
    <property type="entry name" value="UBIQUITIN DOMAIN-CONTAINING PROTEIN"/>
    <property type="match status" value="1"/>
</dbReference>
<protein>
    <recommendedName>
        <fullName evidence="7">Alpha-2-macroglobulin family protein</fullName>
    </recommendedName>
</protein>
<dbReference type="Pfam" id="PF01835">
    <property type="entry name" value="MG2"/>
    <property type="match status" value="1"/>
</dbReference>
<comment type="caution">
    <text evidence="5">The sequence shown here is derived from an EMBL/GenBank/DDBJ whole genome shotgun (WGS) entry which is preliminary data.</text>
</comment>
<dbReference type="SMART" id="SM01359">
    <property type="entry name" value="A2M_N_2"/>
    <property type="match status" value="1"/>
</dbReference>
<evidence type="ECO:0000313" key="6">
    <source>
        <dbReference type="Proteomes" id="UP000559010"/>
    </source>
</evidence>
<dbReference type="Pfam" id="PF00207">
    <property type="entry name" value="A2M"/>
    <property type="match status" value="1"/>
</dbReference>
<evidence type="ECO:0000259" key="3">
    <source>
        <dbReference type="SMART" id="SM01359"/>
    </source>
</evidence>
<dbReference type="SUPFAM" id="SSF48239">
    <property type="entry name" value="Terpenoid cyclases/Protein prenyltransferases"/>
    <property type="match status" value="1"/>
</dbReference>
<evidence type="ECO:0000259" key="4">
    <source>
        <dbReference type="SMART" id="SM01360"/>
    </source>
</evidence>
<keyword evidence="6" id="KW-1185">Reference proteome</keyword>
<dbReference type="Pfam" id="PF17962">
    <property type="entry name" value="bMG6"/>
    <property type="match status" value="1"/>
</dbReference>
<dbReference type="CDD" id="cd02891">
    <property type="entry name" value="A2M_like"/>
    <property type="match status" value="1"/>
</dbReference>
<dbReference type="Pfam" id="PF07703">
    <property type="entry name" value="A2M_BRD"/>
    <property type="match status" value="1"/>
</dbReference>
<feature type="domain" description="Alpha-2-macroglobulin bait region" evidence="3">
    <location>
        <begin position="975"/>
        <end position="1117"/>
    </location>
</feature>
<dbReference type="InterPro" id="IPR011625">
    <property type="entry name" value="A2M_N_BRD"/>
</dbReference>
<dbReference type="InterPro" id="IPR011626">
    <property type="entry name" value="Alpha-macroglobulin_TED"/>
</dbReference>
<dbReference type="Pfam" id="PF17972">
    <property type="entry name" value="bMG5"/>
    <property type="match status" value="1"/>
</dbReference>
<dbReference type="Pfam" id="PF11974">
    <property type="entry name" value="bMG3"/>
    <property type="match status" value="1"/>
</dbReference>
<dbReference type="Gene3D" id="1.50.10.20">
    <property type="match status" value="1"/>
</dbReference>
<evidence type="ECO:0008006" key="7">
    <source>
        <dbReference type="Google" id="ProtNLM"/>
    </source>
</evidence>
<feature type="domain" description="Alpha-2-macroglobulin" evidence="4">
    <location>
        <begin position="1180"/>
        <end position="1269"/>
    </location>
</feature>
<dbReference type="RefSeq" id="WP_169684765.1">
    <property type="nucleotide sequence ID" value="NZ_JABBNU010000012.1"/>
</dbReference>
<dbReference type="InterPro" id="IPR041203">
    <property type="entry name" value="Bact_A2M_MG5"/>
</dbReference>
<organism evidence="5 6">
    <name type="scientific">Marinigracilibium pacificum</name>
    <dbReference type="NCBI Taxonomy" id="2729599"/>
    <lineage>
        <taxon>Bacteria</taxon>
        <taxon>Pseudomonadati</taxon>
        <taxon>Bacteroidota</taxon>
        <taxon>Cytophagia</taxon>
        <taxon>Cytophagales</taxon>
        <taxon>Flammeovirgaceae</taxon>
        <taxon>Marinigracilibium</taxon>
    </lineage>
</organism>
<dbReference type="SMART" id="SM01419">
    <property type="entry name" value="Thiol-ester_cl"/>
    <property type="match status" value="1"/>
</dbReference>
<dbReference type="PROSITE" id="PS51257">
    <property type="entry name" value="PROKAR_LIPOPROTEIN"/>
    <property type="match status" value="1"/>
</dbReference>
<comment type="similarity">
    <text evidence="1">Belongs to the protease inhibitor I39 (alpha-2-macroglobulin) family. Bacterial alpha-2-macroglobulin subfamily.</text>
</comment>
<dbReference type="InterPro" id="IPR002890">
    <property type="entry name" value="MG2"/>
</dbReference>
<dbReference type="SMART" id="SM01360">
    <property type="entry name" value="A2M"/>
    <property type="match status" value="1"/>
</dbReference>
<dbReference type="EMBL" id="JABBNU010000012">
    <property type="protein sequence ID" value="NMM50401.1"/>
    <property type="molecule type" value="Genomic_DNA"/>
</dbReference>
<evidence type="ECO:0000313" key="5">
    <source>
        <dbReference type="EMBL" id="NMM50401.1"/>
    </source>
</evidence>
<dbReference type="Proteomes" id="UP000559010">
    <property type="component" value="Unassembled WGS sequence"/>
</dbReference>
<dbReference type="Gene3D" id="2.60.40.1930">
    <property type="match status" value="1"/>
</dbReference>
<keyword evidence="2" id="KW-0732">Signal</keyword>
<sequence>MKKTPILLLLLLFLFGCKKSDSEFVSPKNIFVDYISSYTGGVISVGSEIRLQLAKSLSDSLSNDQLDEIFDFSPSIEGNTFLTGNTLVFKPTKQLPYDQKYQATVNLGAIIPNIDDDKEEFRFIFQTFIQNFEVDVRGVKYYDDKDLSKVKVYGFLYTADIADREKLQEVIEAEQSGKDLKVTIDPERTDNAYSFSIENVSRTESAEPVEIEIDGDAIGVDKEESYKVKIPKPGDFSVMSADIIRKSDTYISVLMSEPIDPDQNLIGLVSLTNTSKSPRIVVDLNEIKVYPTSQPTESFNIVISPGVKNISGKRLPEIYRKNLTFLQEKPAVKLVNESDKSIIPNSKNLTLPFEAIGLKAVEVTIVRVFEDNMIQYLQVNSLGGTRELNRVARPVARKVIPLTSSGVTNLNKWNSFSLNLEDIFNAEPGAFYQINIGFQKAHSLYYCAGEDNIEAIDNIEENWNETEESSYWDSYEYYYSPDYDWSERDNPCSNSYYGRRRSVNKMLFSSDLGLIAKKSDGGKLSVFVTDLNTTEILSGVNIEVYDYQQQLLAKGQTGSEGKVELEMEGTPFVVVAKKNKTTGYLKIDDGSSLSLSNFDVAGNKIQKGLKGFIYGERGVWRPADTVHLGFIIEDKSNNLPENHPVIMELYNPAGQMAFRKISSENVGPMFRFDFVTSQNAPTGNWKAKAKVGGATFEKTVKIETIKPNRLKVNLTFDKEQFTANDKEVTGDLNVKWLTGATAKNLKAEFDIMLRPVKTTFKSFPNFVFDDQSKDFYSSREPIFEGKLNDEGFAKVKVDLGDNDNAPGALNAVFYGKVYEEGGDFSISSTSVPYFPYSSFVGLKAPEGDKRGILLTDENHTIQIASVDAEGNPVSRDELKVTLYKLEWRWWWDNSYESISNYVGSSYNDPISTKTISTSNGKGEYTLRINEPEWGRYYLKVEDPESGHSAGDIIYVDWPGWAGKAKRGDLDGASMLDFTTDKAEYNVGEEVELTLPSTEGNRLLVSLENGSEVIKTFWVETESGQTTVNFEAEESMAPNTYAHLTMIQPHGQKKNDLPIRLYGVQSIKVVNNETILEPVINMPKELRPQEEFSIEVSEKNGKAMAYTIAIVDEGLLDITNFKTPQPWENFYSREALGIKTWDIYDDVLDAFTGKMQHLLAVGGDGELKAKDNKEANRFKPVAKVLGPFYLEDGETTSHKIMMPQYIGSVRTMVIAANSGAYGSSETATPVKQPLMVMATLPRVAGPKETMKLPVNVFALRSNVGAVDIKVETTGSLKVEGNSTKKVSFSKKGDKIIDFDIVASDKPGVGKVHVIATAKGLKAEYDIEMNIIPRNPASISVDGKVLPANESWSSSYSPIGIEGSNTGFIEVSSMPALNIRQRLDYLIKYPHGCIEQTTSSVFAQLYLDNLIDLSEEEKSKIQTNIEAAINRIRTFALANGGFSYWPGGEYANAWGTNYAGHFLLAAKEAGYLVPDDLLQNWISFQKSKGSSWGDLVYDNDHDLSQAYRLYTLALAGEPELGAMNRMKENPDIGLNAKWRLALAYATAGYVDQAKSMINDLRTQIAPITTNKRQYNFGSELRDKAMMLETLTKIGERENAFNLVMDISSEMGDANKWMSTQTTGYSFIAISKYTEGFDIDENVDVEVTVEGKTTSLKNKYFINQIPIENSFKSSKIAVKNNAASPVYVRVIRTGIPVEGKESSKSQNINFKIAYESMNGEKLDPSRLPQGTNFKAIVTVSNPGSKGNYKDLALTQIFPSGWEIINTRLDGSAQSSSKADYMDIRDDRVMHYFDLDVNQSATFEVLLNASYKGRYYQPMVKVEAMYDNSIFANTEGQWVQVIP</sequence>
<dbReference type="InterPro" id="IPR041246">
    <property type="entry name" value="Bact_MG10"/>
</dbReference>
<dbReference type="InterPro" id="IPR041462">
    <property type="entry name" value="Bact_A2M_MG6"/>
</dbReference>
<reference evidence="5 6" key="1">
    <citation type="submission" date="2020-04" db="EMBL/GenBank/DDBJ databases">
        <title>Flammeovirgaceae bacterium KN852 isolated from deep sea.</title>
        <authorList>
            <person name="Zhang D.-C."/>
        </authorList>
    </citation>
    <scope>NUCLEOTIDE SEQUENCE [LARGE SCALE GENOMIC DNA]</scope>
    <source>
        <strain evidence="5 6">KN852</strain>
    </source>
</reference>
<dbReference type="Pfam" id="PF17973">
    <property type="entry name" value="bMG10"/>
    <property type="match status" value="1"/>
</dbReference>
<evidence type="ECO:0000256" key="2">
    <source>
        <dbReference type="ARBA" id="ARBA00022729"/>
    </source>
</evidence>
<dbReference type="GO" id="GO:0004866">
    <property type="term" value="F:endopeptidase inhibitor activity"/>
    <property type="evidence" value="ECO:0007669"/>
    <property type="project" value="InterPro"/>
</dbReference>
<dbReference type="GO" id="GO:0005615">
    <property type="term" value="C:extracellular space"/>
    <property type="evidence" value="ECO:0007669"/>
    <property type="project" value="InterPro"/>
</dbReference>
<gene>
    <name evidence="5" type="ORF">HH304_18470</name>
</gene>
<proteinExistence type="inferred from homology"/>